<name>A0ABP8FI36_9BACT</name>
<sequence length="213" mass="23138">MKASTFLSRITLSISFTMAVALVGFPQLLAAQTMYSTNSENAGTVKVKGTSDLQTWTMTSKEIESQGLFFLDNKNQLKSITQFSFSLKAKSLKGGLRPMDHKAHKALKASKHPDIFFQLDSAVVSLNQLNQQLIKATGSLTLKGIAHTVSLNLIAVTNPDQSLTITCSKALKFSDYLIKAPSFMGGAMQAGNDITIDFLLVYSPLTQILAEVK</sequence>
<keyword evidence="3" id="KW-1185">Reference proteome</keyword>
<protein>
    <recommendedName>
        <fullName evidence="1">Lipid/polyisoprenoid-binding YceI-like domain-containing protein</fullName>
    </recommendedName>
</protein>
<feature type="domain" description="Lipid/polyisoprenoid-binding YceI-like" evidence="1">
    <location>
        <begin position="66"/>
        <end position="200"/>
    </location>
</feature>
<evidence type="ECO:0000313" key="2">
    <source>
        <dbReference type="EMBL" id="GAA4304325.1"/>
    </source>
</evidence>
<dbReference type="Gene3D" id="2.40.128.110">
    <property type="entry name" value="Lipid/polyisoprenoid-binding, YceI-like"/>
    <property type="match status" value="1"/>
</dbReference>
<reference evidence="3" key="1">
    <citation type="journal article" date="2019" name="Int. J. Syst. Evol. Microbiol.">
        <title>The Global Catalogue of Microorganisms (GCM) 10K type strain sequencing project: providing services to taxonomists for standard genome sequencing and annotation.</title>
        <authorList>
            <consortium name="The Broad Institute Genomics Platform"/>
            <consortium name="The Broad Institute Genome Sequencing Center for Infectious Disease"/>
            <person name="Wu L."/>
            <person name="Ma J."/>
        </authorList>
    </citation>
    <scope>NUCLEOTIDE SEQUENCE [LARGE SCALE GENOMIC DNA]</scope>
    <source>
        <strain evidence="3">JCM 17917</strain>
    </source>
</reference>
<dbReference type="EMBL" id="BAABGX010000002">
    <property type="protein sequence ID" value="GAA4304325.1"/>
    <property type="molecule type" value="Genomic_DNA"/>
</dbReference>
<comment type="caution">
    <text evidence="2">The sequence shown here is derived from an EMBL/GenBank/DDBJ whole genome shotgun (WGS) entry which is preliminary data.</text>
</comment>
<dbReference type="SUPFAM" id="SSF101874">
    <property type="entry name" value="YceI-like"/>
    <property type="match status" value="1"/>
</dbReference>
<evidence type="ECO:0000313" key="3">
    <source>
        <dbReference type="Proteomes" id="UP001501844"/>
    </source>
</evidence>
<accession>A0ABP8FI36</accession>
<dbReference type="Pfam" id="PF04264">
    <property type="entry name" value="YceI"/>
    <property type="match status" value="1"/>
</dbReference>
<gene>
    <name evidence="2" type="ORF">GCM10023183_17560</name>
</gene>
<dbReference type="RefSeq" id="WP_345164750.1">
    <property type="nucleotide sequence ID" value="NZ_BAABGX010000002.1"/>
</dbReference>
<evidence type="ECO:0000259" key="1">
    <source>
        <dbReference type="Pfam" id="PF04264"/>
    </source>
</evidence>
<proteinExistence type="predicted"/>
<dbReference type="Proteomes" id="UP001501844">
    <property type="component" value="Unassembled WGS sequence"/>
</dbReference>
<dbReference type="InterPro" id="IPR036761">
    <property type="entry name" value="TTHA0802/YceI-like_sf"/>
</dbReference>
<dbReference type="InterPro" id="IPR007372">
    <property type="entry name" value="Lipid/polyisoprenoid-bd_YceI"/>
</dbReference>
<organism evidence="2 3">
    <name type="scientific">Nibribacter koreensis</name>
    <dbReference type="NCBI Taxonomy" id="1084519"/>
    <lineage>
        <taxon>Bacteria</taxon>
        <taxon>Pseudomonadati</taxon>
        <taxon>Bacteroidota</taxon>
        <taxon>Cytophagia</taxon>
        <taxon>Cytophagales</taxon>
        <taxon>Hymenobacteraceae</taxon>
        <taxon>Nibribacter</taxon>
    </lineage>
</organism>